<gene>
    <name evidence="1" type="ORF">ACFO5X_14520</name>
</gene>
<sequence length="146" mass="16421">MLHRSFDLDSPSTMFMTLALAKPGQQLLVEEIDALRAAFMRVQKHRPFRLDAWVALPDRMLCVWTLPPGDLDTAGRWRAIRRAFAGAVGPGRARWRSAEPPRIVSSVVDYADCVRQCWFAPVRQGLAGRPEEWAHSSIHDDSPISG</sequence>
<name>A0ABV9KI00_9RHOB</name>
<proteinExistence type="predicted"/>
<keyword evidence="2" id="KW-1185">Reference proteome</keyword>
<dbReference type="RefSeq" id="WP_380718188.1">
    <property type="nucleotide sequence ID" value="NZ_JBHSGI010000024.1"/>
</dbReference>
<reference evidence="2" key="1">
    <citation type="journal article" date="2019" name="Int. J. Syst. Evol. Microbiol.">
        <title>The Global Catalogue of Microorganisms (GCM) 10K type strain sequencing project: providing services to taxonomists for standard genome sequencing and annotation.</title>
        <authorList>
            <consortium name="The Broad Institute Genomics Platform"/>
            <consortium name="The Broad Institute Genome Sequencing Center for Infectious Disease"/>
            <person name="Wu L."/>
            <person name="Ma J."/>
        </authorList>
    </citation>
    <scope>NUCLEOTIDE SEQUENCE [LARGE SCALE GENOMIC DNA]</scope>
    <source>
        <strain evidence="2">CGMCC 4.7283</strain>
    </source>
</reference>
<organism evidence="1 2">
    <name type="scientific">Seohaeicola nanhaiensis</name>
    <dbReference type="NCBI Taxonomy" id="1387282"/>
    <lineage>
        <taxon>Bacteria</taxon>
        <taxon>Pseudomonadati</taxon>
        <taxon>Pseudomonadota</taxon>
        <taxon>Alphaproteobacteria</taxon>
        <taxon>Rhodobacterales</taxon>
        <taxon>Roseobacteraceae</taxon>
        <taxon>Seohaeicola</taxon>
    </lineage>
</organism>
<protein>
    <submittedName>
        <fullName evidence="1">Transposase</fullName>
    </submittedName>
</protein>
<comment type="caution">
    <text evidence="1">The sequence shown here is derived from an EMBL/GenBank/DDBJ whole genome shotgun (WGS) entry which is preliminary data.</text>
</comment>
<evidence type="ECO:0000313" key="1">
    <source>
        <dbReference type="EMBL" id="MFC4669775.1"/>
    </source>
</evidence>
<accession>A0ABV9KI00</accession>
<dbReference type="Proteomes" id="UP001595973">
    <property type="component" value="Unassembled WGS sequence"/>
</dbReference>
<evidence type="ECO:0000313" key="2">
    <source>
        <dbReference type="Proteomes" id="UP001595973"/>
    </source>
</evidence>
<dbReference type="EMBL" id="JBHSGI010000024">
    <property type="protein sequence ID" value="MFC4669775.1"/>
    <property type="molecule type" value="Genomic_DNA"/>
</dbReference>
<dbReference type="SUPFAM" id="SSF143422">
    <property type="entry name" value="Transposase IS200-like"/>
    <property type="match status" value="1"/>
</dbReference>
<dbReference type="Gene3D" id="3.30.70.1290">
    <property type="entry name" value="Transposase IS200-like"/>
    <property type="match status" value="1"/>
</dbReference>
<dbReference type="InterPro" id="IPR036515">
    <property type="entry name" value="Transposase_17_sf"/>
</dbReference>